<comment type="similarity">
    <text evidence="1">Belongs to the CdaR family.</text>
</comment>
<feature type="domain" description="CdaR GGDEF-like" evidence="4">
    <location>
        <begin position="142"/>
        <end position="253"/>
    </location>
</feature>
<feature type="domain" description="PucR C-terminal helix-turn-helix" evidence="3">
    <location>
        <begin position="304"/>
        <end position="360"/>
    </location>
</feature>
<protein>
    <submittedName>
        <fullName evidence="5">Putative sugar diacid recognition</fullName>
    </submittedName>
</protein>
<dbReference type="PANTHER" id="PTHR33744:SF15">
    <property type="entry name" value="CARBOHYDRATE DIACID REGULATOR"/>
    <property type="match status" value="1"/>
</dbReference>
<dbReference type="AlphaFoldDB" id="A0A087B3K6"/>
<dbReference type="InterPro" id="IPR041522">
    <property type="entry name" value="CdaR_GGDEF"/>
</dbReference>
<dbReference type="OrthoDB" id="3196285at2"/>
<dbReference type="STRING" id="1688.BCUN_0101"/>
<evidence type="ECO:0000259" key="3">
    <source>
        <dbReference type="Pfam" id="PF13556"/>
    </source>
</evidence>
<dbReference type="Pfam" id="PF17853">
    <property type="entry name" value="GGDEF_2"/>
    <property type="match status" value="1"/>
</dbReference>
<evidence type="ECO:0000313" key="5">
    <source>
        <dbReference type="EMBL" id="KFI65606.1"/>
    </source>
</evidence>
<dbReference type="RefSeq" id="WP_051920386.1">
    <property type="nucleotide sequence ID" value="NZ_JGYV01000001.1"/>
</dbReference>
<keyword evidence="6" id="KW-1185">Reference proteome</keyword>
<dbReference type="InterPro" id="IPR042070">
    <property type="entry name" value="PucR_C-HTH_sf"/>
</dbReference>
<evidence type="ECO:0000256" key="1">
    <source>
        <dbReference type="ARBA" id="ARBA00006754"/>
    </source>
</evidence>
<dbReference type="InterPro" id="IPR051448">
    <property type="entry name" value="CdaR-like_regulators"/>
</dbReference>
<dbReference type="PANTHER" id="PTHR33744">
    <property type="entry name" value="CARBOHYDRATE DIACID REGULATOR"/>
    <property type="match status" value="1"/>
</dbReference>
<dbReference type="Gene3D" id="1.10.10.2840">
    <property type="entry name" value="PucR C-terminal helix-turn-helix domain"/>
    <property type="match status" value="1"/>
</dbReference>
<evidence type="ECO:0000313" key="6">
    <source>
        <dbReference type="Proteomes" id="UP000029067"/>
    </source>
</evidence>
<dbReference type="eggNOG" id="COG3835">
    <property type="taxonomic scope" value="Bacteria"/>
</dbReference>
<reference evidence="5 6" key="1">
    <citation type="submission" date="2014-03" db="EMBL/GenBank/DDBJ databases">
        <title>Genomics of Bifidobacteria.</title>
        <authorList>
            <person name="Ventura M."/>
            <person name="Milani C."/>
            <person name="Lugli G.A."/>
        </authorList>
    </citation>
    <scope>NUCLEOTIDE SEQUENCE [LARGE SCALE GENOMIC DNA]</scope>
    <source>
        <strain evidence="5 6">LMG 10738</strain>
    </source>
</reference>
<accession>A0A087B3K6</accession>
<dbReference type="Pfam" id="PF13556">
    <property type="entry name" value="HTH_30"/>
    <property type="match status" value="1"/>
</dbReference>
<organism evidence="5 6">
    <name type="scientific">Bifidobacterium cuniculi</name>
    <dbReference type="NCBI Taxonomy" id="1688"/>
    <lineage>
        <taxon>Bacteria</taxon>
        <taxon>Bacillati</taxon>
        <taxon>Actinomycetota</taxon>
        <taxon>Actinomycetes</taxon>
        <taxon>Bifidobacteriales</taxon>
        <taxon>Bifidobacteriaceae</taxon>
        <taxon>Bifidobacterium</taxon>
    </lineage>
</organism>
<sequence length="376" mass="41777">MEIDPGIATTIVANIKDVLRHEINLFDTHGTIIASTDASRIGTEHEAAQIAAATKRTVCVDAEHRYRGARDGINTPVIIDGEVVAVVGVTGRREDVESYGNVIRKMTEILLHENVERAARYNRRIAQANLVHQLVGRDRDLEIIRYLAAELAWDVDGTHRVAIGALDMGHLPLHEADASRYTWPLDRVEHALVTASADECCLILDDAEAARTLEQVRDRLAVCGIGVRFGVSRAAASPGLLPECHRQARRALDWLAFTDDRPIMRAEDLDMGLIVPAMDRTAALSFVDHVFAGLDDVRIRTHRRTFDAYTRFNGSITHAAEALYIHKNTLQNHLNAIAHDTGYNPRVLRDYCVLDMAFRLYDYLQSTAAATAPLHA</sequence>
<evidence type="ECO:0000259" key="2">
    <source>
        <dbReference type="Pfam" id="PF05651"/>
    </source>
</evidence>
<gene>
    <name evidence="5" type="ORF">BCUN_0101</name>
</gene>
<name>A0A087B3K6_9BIFI</name>
<comment type="caution">
    <text evidence="5">The sequence shown here is derived from an EMBL/GenBank/DDBJ whole genome shotgun (WGS) entry which is preliminary data.</text>
</comment>
<evidence type="ECO:0000259" key="4">
    <source>
        <dbReference type="Pfam" id="PF17853"/>
    </source>
</evidence>
<dbReference type="Proteomes" id="UP000029067">
    <property type="component" value="Unassembled WGS sequence"/>
</dbReference>
<dbReference type="EMBL" id="JGYV01000001">
    <property type="protein sequence ID" value="KFI65606.1"/>
    <property type="molecule type" value="Genomic_DNA"/>
</dbReference>
<dbReference type="InterPro" id="IPR025736">
    <property type="entry name" value="PucR_C-HTH_dom"/>
</dbReference>
<proteinExistence type="inferred from homology"/>
<dbReference type="Pfam" id="PF05651">
    <property type="entry name" value="Diacid_rec"/>
    <property type="match status" value="1"/>
</dbReference>
<feature type="domain" description="Putative sugar diacid recognition" evidence="2">
    <location>
        <begin position="4"/>
        <end position="134"/>
    </location>
</feature>
<dbReference type="InterPro" id="IPR008599">
    <property type="entry name" value="Diacid_rec"/>
</dbReference>